<dbReference type="AlphaFoldDB" id="A0AAN6UND9"/>
<dbReference type="PROSITE" id="PS51892">
    <property type="entry name" value="SUBTILASE"/>
    <property type="match status" value="1"/>
</dbReference>
<gene>
    <name evidence="7" type="ORF">BT67DRAFT_432796</name>
</gene>
<proteinExistence type="inferred from homology"/>
<dbReference type="PANTHER" id="PTHR43806:SF11">
    <property type="entry name" value="CEREVISIN-RELATED"/>
    <property type="match status" value="1"/>
</dbReference>
<organism evidence="7 8">
    <name type="scientific">Trichocladium antarcticum</name>
    <dbReference type="NCBI Taxonomy" id="1450529"/>
    <lineage>
        <taxon>Eukaryota</taxon>
        <taxon>Fungi</taxon>
        <taxon>Dikarya</taxon>
        <taxon>Ascomycota</taxon>
        <taxon>Pezizomycotina</taxon>
        <taxon>Sordariomycetes</taxon>
        <taxon>Sordariomycetidae</taxon>
        <taxon>Sordariales</taxon>
        <taxon>Chaetomiaceae</taxon>
        <taxon>Trichocladium</taxon>
    </lineage>
</organism>
<dbReference type="SUPFAM" id="SSF52743">
    <property type="entry name" value="Subtilisin-like"/>
    <property type="match status" value="1"/>
</dbReference>
<evidence type="ECO:0000259" key="6">
    <source>
        <dbReference type="Pfam" id="PF00082"/>
    </source>
</evidence>
<dbReference type="GO" id="GO:0006508">
    <property type="term" value="P:proteolysis"/>
    <property type="evidence" value="ECO:0007669"/>
    <property type="project" value="UniProtKB-KW"/>
</dbReference>
<dbReference type="InterPro" id="IPR023828">
    <property type="entry name" value="Peptidase_S8_Ser-AS"/>
</dbReference>
<feature type="domain" description="Peptidase S8/S53" evidence="6">
    <location>
        <begin position="165"/>
        <end position="363"/>
    </location>
</feature>
<dbReference type="InterPro" id="IPR000209">
    <property type="entry name" value="Peptidase_S8/S53_dom"/>
</dbReference>
<dbReference type="InterPro" id="IPR050131">
    <property type="entry name" value="Peptidase_S8_subtilisin-like"/>
</dbReference>
<evidence type="ECO:0000256" key="1">
    <source>
        <dbReference type="ARBA" id="ARBA00011073"/>
    </source>
</evidence>
<keyword evidence="8" id="KW-1185">Reference proteome</keyword>
<dbReference type="EMBL" id="MU853404">
    <property type="protein sequence ID" value="KAK4135979.1"/>
    <property type="molecule type" value="Genomic_DNA"/>
</dbReference>
<evidence type="ECO:0000313" key="7">
    <source>
        <dbReference type="EMBL" id="KAK4135979.1"/>
    </source>
</evidence>
<dbReference type="InterPro" id="IPR036852">
    <property type="entry name" value="Peptidase_S8/S53_dom_sf"/>
</dbReference>
<comment type="caution">
    <text evidence="5">Lacks conserved residue(s) required for the propagation of feature annotation.</text>
</comment>
<comment type="caution">
    <text evidence="7">The sequence shown here is derived from an EMBL/GenBank/DDBJ whole genome shotgun (WGS) entry which is preliminary data.</text>
</comment>
<protein>
    <submittedName>
        <fullName evidence="7">Subtilisin-like protein</fullName>
    </submittedName>
</protein>
<reference evidence="7" key="1">
    <citation type="journal article" date="2023" name="Mol. Phylogenet. Evol.">
        <title>Genome-scale phylogeny and comparative genomics of the fungal order Sordariales.</title>
        <authorList>
            <person name="Hensen N."/>
            <person name="Bonometti L."/>
            <person name="Westerberg I."/>
            <person name="Brannstrom I.O."/>
            <person name="Guillou S."/>
            <person name="Cros-Aarteil S."/>
            <person name="Calhoun S."/>
            <person name="Haridas S."/>
            <person name="Kuo A."/>
            <person name="Mondo S."/>
            <person name="Pangilinan J."/>
            <person name="Riley R."/>
            <person name="LaButti K."/>
            <person name="Andreopoulos B."/>
            <person name="Lipzen A."/>
            <person name="Chen C."/>
            <person name="Yan M."/>
            <person name="Daum C."/>
            <person name="Ng V."/>
            <person name="Clum A."/>
            <person name="Steindorff A."/>
            <person name="Ohm R.A."/>
            <person name="Martin F."/>
            <person name="Silar P."/>
            <person name="Natvig D.O."/>
            <person name="Lalanne C."/>
            <person name="Gautier V."/>
            <person name="Ament-Velasquez S.L."/>
            <person name="Kruys A."/>
            <person name="Hutchinson M.I."/>
            <person name="Powell A.J."/>
            <person name="Barry K."/>
            <person name="Miller A.N."/>
            <person name="Grigoriev I.V."/>
            <person name="Debuchy R."/>
            <person name="Gladieux P."/>
            <person name="Hiltunen Thoren M."/>
            <person name="Johannesson H."/>
        </authorList>
    </citation>
    <scope>NUCLEOTIDE SEQUENCE</scope>
    <source>
        <strain evidence="7">CBS 123565</strain>
    </source>
</reference>
<dbReference type="CDD" id="cd00306">
    <property type="entry name" value="Peptidases_S8_S53"/>
    <property type="match status" value="1"/>
</dbReference>
<keyword evidence="3" id="KW-0378">Hydrolase</keyword>
<keyword evidence="2" id="KW-0645">Protease</keyword>
<reference evidence="7" key="2">
    <citation type="submission" date="2023-05" db="EMBL/GenBank/DDBJ databases">
        <authorList>
            <consortium name="Lawrence Berkeley National Laboratory"/>
            <person name="Steindorff A."/>
            <person name="Hensen N."/>
            <person name="Bonometti L."/>
            <person name="Westerberg I."/>
            <person name="Brannstrom I.O."/>
            <person name="Guillou S."/>
            <person name="Cros-Aarteil S."/>
            <person name="Calhoun S."/>
            <person name="Haridas S."/>
            <person name="Kuo A."/>
            <person name="Mondo S."/>
            <person name="Pangilinan J."/>
            <person name="Riley R."/>
            <person name="Labutti K."/>
            <person name="Andreopoulos B."/>
            <person name="Lipzen A."/>
            <person name="Chen C."/>
            <person name="Yanf M."/>
            <person name="Daum C."/>
            <person name="Ng V."/>
            <person name="Clum A."/>
            <person name="Ohm R."/>
            <person name="Martin F."/>
            <person name="Silar P."/>
            <person name="Natvig D."/>
            <person name="Lalanne C."/>
            <person name="Gautier V."/>
            <person name="Ament-Velasquez S.L."/>
            <person name="Kruys A."/>
            <person name="Hutchinson M.I."/>
            <person name="Powell A.J."/>
            <person name="Barry K."/>
            <person name="Miller A.N."/>
            <person name="Grigoriev I.V."/>
            <person name="Debuchy R."/>
            <person name="Gladieux P."/>
            <person name="Thoren M.H."/>
            <person name="Johannesson H."/>
        </authorList>
    </citation>
    <scope>NUCLEOTIDE SEQUENCE</scope>
    <source>
        <strain evidence="7">CBS 123565</strain>
    </source>
</reference>
<evidence type="ECO:0000313" key="8">
    <source>
        <dbReference type="Proteomes" id="UP001304895"/>
    </source>
</evidence>
<dbReference type="PANTHER" id="PTHR43806">
    <property type="entry name" value="PEPTIDASE S8"/>
    <property type="match status" value="1"/>
</dbReference>
<dbReference type="Gene3D" id="3.40.50.200">
    <property type="entry name" value="Peptidase S8/S53 domain"/>
    <property type="match status" value="1"/>
</dbReference>
<accession>A0AAN6UND9</accession>
<evidence type="ECO:0000256" key="4">
    <source>
        <dbReference type="ARBA" id="ARBA00022825"/>
    </source>
</evidence>
<dbReference type="PRINTS" id="PR00723">
    <property type="entry name" value="SUBTILISIN"/>
</dbReference>
<sequence>MSTLIQARLAWDKNAGKLVDFNVIDAPAAGFTAFIYLTRVRKDYLENELVGKFGMSDSGIIITADIEPPPAEKRSPTEDAYYDDNTTPYHNDTETGKHNLVKRISSLGKWNPSMISVPPKIGWLRAGTTYKYQRDASECGGQYVYISEDAIQTTAFGHANVETLTSQDYGIWRANSVDSLGHATRVASMVVGKENGVCPLGKVTLVTTVLGPRSLRWNPERNAKSSYLKLLESLVMMLQDIKSKGRQGKAVINMSWSVLVDGVILQELDKLNTVLVTSAGNEGKVMYRYPNLFEDDGLNNLIVVGAVNSFGEEASFSDMGIQLTVHAPGQDVHAAKLDGSLQAESGTSYSSPMVAGLVAYFRALPGFGSQLDDPARVKMLVKKMRRTVQILKKPHSRPNKPVIWNGQLSDDVTCITLGDTPPGCPKIDIDDETPLDDLVCATANGLAVRQIGGSCPIDPGNGGGGGGQPSQGPTKIITYNSGTPSPTCTSGCGKLCTDYWCRPDRTGQPVHFTDPTNMPNTTAPWDGGGGGGSIPTNCTVSTVTQTCNGLGGNRSCRPLTICLTTDISTAAPPSSAYCISNTGCSEPFTDISTAAPPDISTAAPPDIPTAAPPFSV</sequence>
<dbReference type="InterPro" id="IPR015500">
    <property type="entry name" value="Peptidase_S8_subtilisin-rel"/>
</dbReference>
<evidence type="ECO:0000256" key="3">
    <source>
        <dbReference type="ARBA" id="ARBA00022801"/>
    </source>
</evidence>
<dbReference type="Proteomes" id="UP001304895">
    <property type="component" value="Unassembled WGS sequence"/>
</dbReference>
<evidence type="ECO:0000256" key="2">
    <source>
        <dbReference type="ARBA" id="ARBA00022670"/>
    </source>
</evidence>
<dbReference type="Pfam" id="PF00082">
    <property type="entry name" value="Peptidase_S8"/>
    <property type="match status" value="1"/>
</dbReference>
<keyword evidence="4" id="KW-0720">Serine protease</keyword>
<evidence type="ECO:0000256" key="5">
    <source>
        <dbReference type="PROSITE-ProRule" id="PRU01240"/>
    </source>
</evidence>
<name>A0AAN6UND9_9PEZI</name>
<dbReference type="GO" id="GO:0004252">
    <property type="term" value="F:serine-type endopeptidase activity"/>
    <property type="evidence" value="ECO:0007669"/>
    <property type="project" value="InterPro"/>
</dbReference>
<dbReference type="PROSITE" id="PS00138">
    <property type="entry name" value="SUBTILASE_SER"/>
    <property type="match status" value="1"/>
</dbReference>
<comment type="similarity">
    <text evidence="1 5">Belongs to the peptidase S8 family.</text>
</comment>